<comment type="caution">
    <text evidence="1">The sequence shown here is derived from an EMBL/GenBank/DDBJ whole genome shotgun (WGS) entry which is preliminary data.</text>
</comment>
<accession>A0AAN7T9F8</accession>
<reference evidence="1" key="1">
    <citation type="submission" date="2023-08" db="EMBL/GenBank/DDBJ databases">
        <title>Black Yeasts Isolated from many extreme environments.</title>
        <authorList>
            <person name="Coleine C."/>
            <person name="Stajich J.E."/>
            <person name="Selbmann L."/>
        </authorList>
    </citation>
    <scope>NUCLEOTIDE SEQUENCE</scope>
    <source>
        <strain evidence="1">CCFEE 5401</strain>
    </source>
</reference>
<proteinExistence type="predicted"/>
<dbReference type="EMBL" id="JAVRRL010000124">
    <property type="protein sequence ID" value="KAK5107389.1"/>
    <property type="molecule type" value="Genomic_DNA"/>
</dbReference>
<protein>
    <submittedName>
        <fullName evidence="1">Uncharacterized protein</fullName>
    </submittedName>
</protein>
<dbReference type="AlphaFoldDB" id="A0AAN7T9F8"/>
<evidence type="ECO:0000313" key="1">
    <source>
        <dbReference type="EMBL" id="KAK5107389.1"/>
    </source>
</evidence>
<name>A0AAN7T9F8_9PEZI</name>
<gene>
    <name evidence="1" type="ORF">LTR62_001332</name>
</gene>
<evidence type="ECO:0000313" key="2">
    <source>
        <dbReference type="Proteomes" id="UP001310890"/>
    </source>
</evidence>
<sequence length="629" mass="70643">MDIPSASEETIELTKTTLLSHVPEVSLLEDGTFFSNPEYLDSLSSNRTKHLICQMVAIGNALQIAQFAMSQSSTTQALYTHSKDPEYFDMARALAALAIKYGPAWEPNRAMRVRQLANVFNARWNITMGTNAFEEAIWWRRKATDVARGMRLATTHPLPAPEELPTKDLEAVRDWMSATVERSSAEDVARIRRGQSHELYTNLHVQAHLLMAWARTSEDTEPAARRTEGLNEAKDCLSEAVTLASTPETLWEVHCDVGFVLKVQWSMSHSRAALDGSVKSLIKALHVAQAADETSTTFDQGKIYRTLAEMFFHRYYSTYALEDLDSSIKYSKFELGLLLKGSEVFTQQAIILAGLLAHRANVTLELNYFQAIPQQPRGSPTMTHIEEAQEWIAAAVSESQKPTEPVRMYLEKVRGDLHIIGGGEGGIDTAIAIYERALLAHPCKSCKAAAEMRMHAAIGRVHKARLSRSPIDYLDAIRALDESIVQLREHVRPYEAFKYVWNVAECHDDIFNARDLKCIADDVRFRSGHVALDTWTQLIDDVACSDAKRIQALFSLGRLSLRLLGDPKLARDQVMRAVNCLDEATLLYSSRLEQLRMLRKYYYLPGAALAMSLRASDDLPTAVYLFEKA</sequence>
<dbReference type="Proteomes" id="UP001310890">
    <property type="component" value="Unassembled WGS sequence"/>
</dbReference>
<organism evidence="1 2">
    <name type="scientific">Meristemomyces frigidus</name>
    <dbReference type="NCBI Taxonomy" id="1508187"/>
    <lineage>
        <taxon>Eukaryota</taxon>
        <taxon>Fungi</taxon>
        <taxon>Dikarya</taxon>
        <taxon>Ascomycota</taxon>
        <taxon>Pezizomycotina</taxon>
        <taxon>Dothideomycetes</taxon>
        <taxon>Dothideomycetidae</taxon>
        <taxon>Mycosphaerellales</taxon>
        <taxon>Teratosphaeriaceae</taxon>
        <taxon>Meristemomyces</taxon>
    </lineage>
</organism>